<dbReference type="InterPro" id="IPR011010">
    <property type="entry name" value="DNA_brk_join_enz"/>
</dbReference>
<evidence type="ECO:0000256" key="2">
    <source>
        <dbReference type="SAM" id="MobiDB-lite"/>
    </source>
</evidence>
<dbReference type="Proteomes" id="UP001189429">
    <property type="component" value="Unassembled WGS sequence"/>
</dbReference>
<feature type="region of interest" description="Disordered" evidence="2">
    <location>
        <begin position="635"/>
        <end position="661"/>
    </location>
</feature>
<feature type="compositionally biased region" description="Basic and acidic residues" evidence="2">
    <location>
        <begin position="639"/>
        <end position="654"/>
    </location>
</feature>
<evidence type="ECO:0000313" key="3">
    <source>
        <dbReference type="EMBL" id="CAK0863129.1"/>
    </source>
</evidence>
<dbReference type="InterPro" id="IPR013762">
    <property type="entry name" value="Integrase-like_cat_sf"/>
</dbReference>
<evidence type="ECO:0000313" key="4">
    <source>
        <dbReference type="Proteomes" id="UP001189429"/>
    </source>
</evidence>
<keyword evidence="4" id="KW-1185">Reference proteome</keyword>
<organism evidence="3 4">
    <name type="scientific">Prorocentrum cordatum</name>
    <dbReference type="NCBI Taxonomy" id="2364126"/>
    <lineage>
        <taxon>Eukaryota</taxon>
        <taxon>Sar</taxon>
        <taxon>Alveolata</taxon>
        <taxon>Dinophyceae</taxon>
        <taxon>Prorocentrales</taxon>
        <taxon>Prorocentraceae</taxon>
        <taxon>Prorocentrum</taxon>
    </lineage>
</organism>
<name>A0ABN9UX11_9DINO</name>
<evidence type="ECO:0000256" key="1">
    <source>
        <dbReference type="ARBA" id="ARBA00023172"/>
    </source>
</evidence>
<dbReference type="Gene3D" id="1.10.443.10">
    <property type="entry name" value="Intergrase catalytic core"/>
    <property type="match status" value="1"/>
</dbReference>
<dbReference type="SUPFAM" id="SSF56349">
    <property type="entry name" value="DNA breaking-rejoining enzymes"/>
    <property type="match status" value="1"/>
</dbReference>
<sequence>MSILKSLDDRISLYGERPRDLTPLSALNEVTKGATTPLPLESALPPGALRLATDFKKHALKSESELEADRLRGVSVTPYWCPDLRRSKQCRRELFATLYNRQLLTFRRRIFSRVSIFFVWKKTGMTRLIVDARSTNEKCRMPPHTDLGTIAALADVDLSLAELSDIADAELSTEEEAELLKGQGGLFSLPFSGSSLDVVDGFYQFDNWRMASWFGMDDPDEAGVYGVTEVWDDDLEKMVPLQPTDIVYPCFRALSMGFTWALYFCHSAVEHIVAAGVPGGASRAAREKHRAPRASFASPITSTYVDNAALLSANTSTSDLQTVLHQFSARDMRTHDIVEHTFALEHLGAIFDGHRRLLHHQPRRVWRVYLAGKELLRRRRLRGEVLRVWIGHVVHLFMLNRPALSCLWAVYQFIQHALERRCRVWGSVRQEIKVILGLVFLCQRDLSAPRLRMAYCSDSSDLGYCLAVTSASDAELREAAAYRERWRFIEDRLDPRCELVPYLGLCDSAGLSPLGGSPEPWQEVPALGANWGPPERWKTLFERKWNDPTEHINTKEGRVMLAGLRRACRNPRCHKKRLLSLSDSLVACCAFDRGRGRGTEKTNWGLRYLGQRAAALQIACDIQWATRHLEGVRNPTDAGSRRFDGGADPTERARNLGLERGGHDMDSGPLSGLIKEALTIVYGAPQDFYGASHGHLKGFSVFFGSRQDLFGDSIKASKPKGYDLNRTLRVRRGAIFLELFAGHEGLTRAVASLGVPSGEGIELSKGPEYDLLDPGIRQYIIGLIQRGKWKSAPHVGDELDRVPGRLIAYVGQQLGARRQRLARPPAVRHGPAPLPRNLVENSVSAATLHTYKAEVGEFEAWAAGRVRSLRTHEAADSAMSDYFEWLYAQREQPQIGRWALYGYALLRLSHLGRGGHVLPKAKAALRGWIRQMPGRIRDPCPIEAAWLIVQWLLLKNQAFYFWCALAVVLQVDTYVRPGALMGIKREDLLPPIRQRGSRYTDWGLVLSPSTRAGKTKSGEQDDTLVIGILDRTFVKDVAAFLHGSAHDGERVFRHLTLPSYEKSIKEASEALELDALRIVPHCFRHTGPSTDAYLNALSIQQIQDRGKWKCPASVRRYEKHAALLRQSHKMTPRQRRDAIAAGRQLPDLLKHAFRQYR</sequence>
<reference evidence="3" key="1">
    <citation type="submission" date="2023-10" db="EMBL/GenBank/DDBJ databases">
        <authorList>
            <person name="Chen Y."/>
            <person name="Shah S."/>
            <person name="Dougan E. K."/>
            <person name="Thang M."/>
            <person name="Chan C."/>
        </authorList>
    </citation>
    <scope>NUCLEOTIDE SEQUENCE [LARGE SCALE GENOMIC DNA]</scope>
</reference>
<keyword evidence="1" id="KW-0233">DNA recombination</keyword>
<protein>
    <submittedName>
        <fullName evidence="3">Uncharacterized protein</fullName>
    </submittedName>
</protein>
<dbReference type="EMBL" id="CAUYUJ010016227">
    <property type="protein sequence ID" value="CAK0863129.1"/>
    <property type="molecule type" value="Genomic_DNA"/>
</dbReference>
<accession>A0ABN9UX11</accession>
<comment type="caution">
    <text evidence="3">The sequence shown here is derived from an EMBL/GenBank/DDBJ whole genome shotgun (WGS) entry which is preliminary data.</text>
</comment>
<gene>
    <name evidence="3" type="ORF">PCOR1329_LOCUS51356</name>
</gene>
<proteinExistence type="predicted"/>